<organism evidence="1 2">
    <name type="scientific">Actinoplanes octamycinicus</name>
    <dbReference type="NCBI Taxonomy" id="135948"/>
    <lineage>
        <taxon>Bacteria</taxon>
        <taxon>Bacillati</taxon>
        <taxon>Actinomycetota</taxon>
        <taxon>Actinomycetes</taxon>
        <taxon>Micromonosporales</taxon>
        <taxon>Micromonosporaceae</taxon>
        <taxon>Actinoplanes</taxon>
    </lineage>
</organism>
<protein>
    <submittedName>
        <fullName evidence="1">Small neutral amino acid transporter SnatA (MarC family)</fullName>
    </submittedName>
</protein>
<gene>
    <name evidence="1" type="ORF">BJY16_006741</name>
</gene>
<dbReference type="Proteomes" id="UP000546162">
    <property type="component" value="Unassembled WGS sequence"/>
</dbReference>
<dbReference type="EMBL" id="JACHNB010000001">
    <property type="protein sequence ID" value="MBB4743282.1"/>
    <property type="molecule type" value="Genomic_DNA"/>
</dbReference>
<evidence type="ECO:0000313" key="2">
    <source>
        <dbReference type="Proteomes" id="UP000546162"/>
    </source>
</evidence>
<reference evidence="1 2" key="1">
    <citation type="submission" date="2020-08" db="EMBL/GenBank/DDBJ databases">
        <title>Sequencing the genomes of 1000 actinobacteria strains.</title>
        <authorList>
            <person name="Klenk H.-P."/>
        </authorList>
    </citation>
    <scope>NUCLEOTIDE SEQUENCE [LARGE SCALE GENOMIC DNA]</scope>
    <source>
        <strain evidence="1 2">DSM 45809</strain>
    </source>
</reference>
<name>A0A7W7MAR9_9ACTN</name>
<keyword evidence="2" id="KW-1185">Reference proteome</keyword>
<dbReference type="AlphaFoldDB" id="A0A7W7MAR9"/>
<accession>A0A7W7MAR9</accession>
<proteinExistence type="predicted"/>
<sequence>MLDRIAGILLTCIAVVLLVNGFTDLVVNALTR</sequence>
<evidence type="ECO:0000313" key="1">
    <source>
        <dbReference type="EMBL" id="MBB4743282.1"/>
    </source>
</evidence>
<comment type="caution">
    <text evidence="1">The sequence shown here is derived from an EMBL/GenBank/DDBJ whole genome shotgun (WGS) entry which is preliminary data.</text>
</comment>